<organism evidence="7 8">
    <name type="scientific">Desulfovibrio legallii</name>
    <dbReference type="NCBI Taxonomy" id="571438"/>
    <lineage>
        <taxon>Bacteria</taxon>
        <taxon>Pseudomonadati</taxon>
        <taxon>Thermodesulfobacteriota</taxon>
        <taxon>Desulfovibrionia</taxon>
        <taxon>Desulfovibrionales</taxon>
        <taxon>Desulfovibrionaceae</taxon>
        <taxon>Desulfovibrio</taxon>
    </lineage>
</organism>
<evidence type="ECO:0000256" key="1">
    <source>
        <dbReference type="ARBA" id="ARBA00022448"/>
    </source>
</evidence>
<dbReference type="SMART" id="SM00382">
    <property type="entry name" value="AAA"/>
    <property type="match status" value="1"/>
</dbReference>
<dbReference type="InterPro" id="IPR003593">
    <property type="entry name" value="AAA+_ATPase"/>
</dbReference>
<dbReference type="RefSeq" id="WP_092152908.1">
    <property type="nucleotide sequence ID" value="NZ_FNBX01000003.1"/>
</dbReference>
<evidence type="ECO:0000313" key="8">
    <source>
        <dbReference type="Proteomes" id="UP000199355"/>
    </source>
</evidence>
<name>A0A1G7JVC8_9BACT</name>
<evidence type="ECO:0000259" key="6">
    <source>
        <dbReference type="PROSITE" id="PS50893"/>
    </source>
</evidence>
<comment type="function">
    <text evidence="5">Part of the ABC transporter complex HmuTUV involved in hemin import. Responsible for energy coupling to the transport system.</text>
</comment>
<evidence type="ECO:0000313" key="7">
    <source>
        <dbReference type="EMBL" id="SDF28926.1"/>
    </source>
</evidence>
<keyword evidence="3 7" id="KW-0067">ATP-binding</keyword>
<feature type="domain" description="ABC transporter" evidence="6">
    <location>
        <begin position="2"/>
        <end position="236"/>
    </location>
</feature>
<accession>A0A1G7JVC8</accession>
<evidence type="ECO:0000256" key="4">
    <source>
        <dbReference type="ARBA" id="ARBA00022967"/>
    </source>
</evidence>
<dbReference type="Proteomes" id="UP000199355">
    <property type="component" value="Unassembled WGS sequence"/>
</dbReference>
<protein>
    <submittedName>
        <fullName evidence="7">Iron complex transport system ATP-binding protein</fullName>
    </submittedName>
</protein>
<dbReference type="OrthoDB" id="9809450at2"/>
<keyword evidence="1" id="KW-0813">Transport</keyword>
<dbReference type="GO" id="GO:0016887">
    <property type="term" value="F:ATP hydrolysis activity"/>
    <property type="evidence" value="ECO:0007669"/>
    <property type="project" value="InterPro"/>
</dbReference>
<proteinExistence type="predicted"/>
<dbReference type="InterPro" id="IPR027417">
    <property type="entry name" value="P-loop_NTPase"/>
</dbReference>
<dbReference type="AlphaFoldDB" id="A0A1G7JVC8"/>
<dbReference type="SUPFAM" id="SSF52540">
    <property type="entry name" value="P-loop containing nucleoside triphosphate hydrolases"/>
    <property type="match status" value="1"/>
</dbReference>
<dbReference type="EMBL" id="FNBX01000003">
    <property type="protein sequence ID" value="SDF28926.1"/>
    <property type="molecule type" value="Genomic_DNA"/>
</dbReference>
<evidence type="ECO:0000256" key="2">
    <source>
        <dbReference type="ARBA" id="ARBA00022741"/>
    </source>
</evidence>
<keyword evidence="8" id="KW-1185">Reference proteome</keyword>
<evidence type="ECO:0000256" key="5">
    <source>
        <dbReference type="ARBA" id="ARBA00037066"/>
    </source>
</evidence>
<dbReference type="Gene3D" id="3.40.50.300">
    <property type="entry name" value="P-loop containing nucleotide triphosphate hydrolases"/>
    <property type="match status" value="1"/>
</dbReference>
<dbReference type="PANTHER" id="PTHR42794:SF1">
    <property type="entry name" value="HEMIN IMPORT ATP-BINDING PROTEIN HMUV"/>
    <property type="match status" value="1"/>
</dbReference>
<dbReference type="InterPro" id="IPR003439">
    <property type="entry name" value="ABC_transporter-like_ATP-bd"/>
</dbReference>
<dbReference type="PROSITE" id="PS50893">
    <property type="entry name" value="ABC_TRANSPORTER_2"/>
    <property type="match status" value="1"/>
</dbReference>
<reference evidence="8" key="1">
    <citation type="submission" date="2016-10" db="EMBL/GenBank/DDBJ databases">
        <authorList>
            <person name="Varghese N."/>
            <person name="Submissions S."/>
        </authorList>
    </citation>
    <scope>NUCLEOTIDE SEQUENCE [LARGE SCALE GENOMIC DNA]</scope>
    <source>
        <strain evidence="8">KHC7</strain>
    </source>
</reference>
<dbReference type="PANTHER" id="PTHR42794">
    <property type="entry name" value="HEMIN IMPORT ATP-BINDING PROTEIN HMUV"/>
    <property type="match status" value="1"/>
</dbReference>
<evidence type="ECO:0000256" key="3">
    <source>
        <dbReference type="ARBA" id="ARBA00022840"/>
    </source>
</evidence>
<gene>
    <name evidence="7" type="ORF">SAMN05192586_103157</name>
</gene>
<dbReference type="STRING" id="571438.SAMN05192586_103157"/>
<sequence>MLEARNLTVTGRRGRVLLQNVSFSLQPGALLAVVGPNGAGKSTLGKTLAGLIRPQSGGFFLHGRPLDGLGRKGRARQVAWLPQSVTPVPCSVFDAVLLGRRPHMAWLPSAQDRHLTAAVLEELRLAHLSAACVTGLSGGELQKTLIARALVQEAPVLILDEPVNHLDIRNQVEILETVRARTRARRTRCLVVLHNLSFALRYADAVLLLHQGRALFHGPPADLQAEALSAAYGIPVRLVSVDGVRYALV</sequence>
<keyword evidence="2" id="KW-0547">Nucleotide-binding</keyword>
<dbReference type="Pfam" id="PF00005">
    <property type="entry name" value="ABC_tran"/>
    <property type="match status" value="1"/>
</dbReference>
<dbReference type="CDD" id="cd03214">
    <property type="entry name" value="ABC_Iron-Siderophores_B12_Hemin"/>
    <property type="match status" value="1"/>
</dbReference>
<keyword evidence="4" id="KW-1278">Translocase</keyword>
<dbReference type="GO" id="GO:0005524">
    <property type="term" value="F:ATP binding"/>
    <property type="evidence" value="ECO:0007669"/>
    <property type="project" value="UniProtKB-KW"/>
</dbReference>